<sequence length="698" mass="75463">MAVPDAALLALLGRRDETLRTAEEMLDADVHVRGNELTLSGAPADVAFAERVFTELITLAERGQQVAPDAVRRTVEMLGAGAETLGESPAEVLSLDILSRRGKTIRPKTLNQKRYVDAIDAHTIVFGIGPAGTGKTYLAMAKAVQALQAKLVNRIILTRPAVEAGERLGYLPGTLFEKIDPYLRPLYDALHDMIDPESIPKLMAAGTIEVAPLAYMRGRAQPVTTGVLTPEGFRPIGDLVVGDLVVGSNGEPTPVLGVYPQGEKDVYRVTAQDGSSTLCCGEHLWTVRTAPDRRRGKPWRVLETKDMIGNLRAAHARRYELPMLTAPVEHPERAVPIDPYALGLLLGDGCITGATTPAFATTDPELAVALDAALPGVVVRHKGGLDYVLNRVRAAGDVMTLENPVTGALRALDLDGTRSHSKFVPTDYLLNTSAVRLAVLQGLLDTDGGPVTQVARTCRIQYSTASARLRDDVVELVRSLGGVAYTRTRLAAGRTPGFAAGRPVGYRHDAHVVDIRLPAGIEPFRLARKRDTYLAAGGGGRPMRFIDTIEPEGRAQTVCIQVAASDSLYVTEDHLLTHNTLNDAFIILDEAQNTTPEQMKMFLTRLGFGSKIVVTGDVTQVDLPGGGTRSGLHVVREILDGVDDVHFSVLSSQDVVRHRLVADIVDAYSRWDAETARPDLRSAAPRNGPPQDRRARRR</sequence>
<keyword evidence="2" id="KW-0963">Cytoplasm</keyword>
<keyword evidence="8" id="KW-1185">Reference proteome</keyword>
<dbReference type="InterPro" id="IPR051451">
    <property type="entry name" value="PhoH2-like"/>
</dbReference>
<dbReference type="Proteomes" id="UP000694300">
    <property type="component" value="Unassembled WGS sequence"/>
</dbReference>
<evidence type="ECO:0000256" key="2">
    <source>
        <dbReference type="ARBA" id="ARBA00022490"/>
    </source>
</evidence>
<evidence type="ECO:0000256" key="5">
    <source>
        <dbReference type="SAM" id="MobiDB-lite"/>
    </source>
</evidence>
<evidence type="ECO:0000313" key="8">
    <source>
        <dbReference type="Proteomes" id="UP000694300"/>
    </source>
</evidence>
<evidence type="ECO:0000256" key="4">
    <source>
        <dbReference type="ARBA" id="ARBA00022840"/>
    </source>
</evidence>
<protein>
    <submittedName>
        <fullName evidence="7">PhoH family protein</fullName>
    </submittedName>
</protein>
<feature type="region of interest" description="Disordered" evidence="5">
    <location>
        <begin position="677"/>
        <end position="698"/>
    </location>
</feature>
<dbReference type="InterPro" id="IPR003714">
    <property type="entry name" value="PhoH"/>
</dbReference>
<comment type="subcellular location">
    <subcellularLocation>
        <location evidence="1">Cytoplasm</location>
    </subcellularLocation>
</comment>
<evidence type="ECO:0000256" key="1">
    <source>
        <dbReference type="ARBA" id="ARBA00004496"/>
    </source>
</evidence>
<dbReference type="InterPro" id="IPR004042">
    <property type="entry name" value="Intein_endonuc_central"/>
</dbReference>
<evidence type="ECO:0000259" key="6">
    <source>
        <dbReference type="PROSITE" id="PS50819"/>
    </source>
</evidence>
<feature type="domain" description="DOD-type homing endonuclease" evidence="6">
    <location>
        <begin position="341"/>
        <end position="482"/>
    </location>
</feature>
<dbReference type="PANTHER" id="PTHR30473:SF1">
    <property type="entry name" value="PHOH-LIKE PROTEIN"/>
    <property type="match status" value="1"/>
</dbReference>
<evidence type="ECO:0000256" key="3">
    <source>
        <dbReference type="ARBA" id="ARBA00022741"/>
    </source>
</evidence>
<reference evidence="7 8" key="1">
    <citation type="submission" date="2020-11" db="EMBL/GenBank/DDBJ databases">
        <title>Pseudonocardia abyssalis sp. nov. and Pseudonocardia oceani sp. nov., description and phylogenomic analysis of two novel actinomycetes isolated from the deep Southern Ocean.</title>
        <authorList>
            <person name="Parra J."/>
        </authorList>
    </citation>
    <scope>NUCLEOTIDE SEQUENCE [LARGE SCALE GENOMIC DNA]</scope>
    <source>
        <strain evidence="8">KRD185</strain>
    </source>
</reference>
<dbReference type="PANTHER" id="PTHR30473">
    <property type="entry name" value="PROTEIN PHOH"/>
    <property type="match status" value="1"/>
</dbReference>
<organism evidence="7 8">
    <name type="scientific">Pseudonocardia oceani</name>
    <dbReference type="NCBI Taxonomy" id="2792013"/>
    <lineage>
        <taxon>Bacteria</taxon>
        <taxon>Bacillati</taxon>
        <taxon>Actinomycetota</taxon>
        <taxon>Actinomycetes</taxon>
        <taxon>Pseudonocardiales</taxon>
        <taxon>Pseudonocardiaceae</taxon>
        <taxon>Pseudonocardia</taxon>
    </lineage>
</organism>
<accession>A0ABS6U4V4</accession>
<gene>
    <name evidence="7" type="ORF">I4I82_06180</name>
</gene>
<dbReference type="Pfam" id="PF02562">
    <property type="entry name" value="PhoH"/>
    <property type="match status" value="2"/>
</dbReference>
<dbReference type="PROSITE" id="PS50819">
    <property type="entry name" value="INTEIN_ENDONUCLEASE"/>
    <property type="match status" value="1"/>
</dbReference>
<comment type="caution">
    <text evidence="7">The sequence shown here is derived from an EMBL/GenBank/DDBJ whole genome shotgun (WGS) entry which is preliminary data.</text>
</comment>
<keyword evidence="3" id="KW-0547">Nucleotide-binding</keyword>
<dbReference type="InterPro" id="IPR004860">
    <property type="entry name" value="LAGLIDADG_dom"/>
</dbReference>
<keyword evidence="4" id="KW-0067">ATP-binding</keyword>
<dbReference type="EMBL" id="JADQDF010000001">
    <property type="protein sequence ID" value="MBW0127268.1"/>
    <property type="molecule type" value="Genomic_DNA"/>
</dbReference>
<proteinExistence type="predicted"/>
<name>A0ABS6U4V4_9PSEU</name>
<evidence type="ECO:0000313" key="7">
    <source>
        <dbReference type="EMBL" id="MBW0127268.1"/>
    </source>
</evidence>
<dbReference type="Pfam" id="PF14528">
    <property type="entry name" value="LAGLIDADG_3"/>
    <property type="match status" value="1"/>
</dbReference>